<evidence type="ECO:0000259" key="1">
    <source>
        <dbReference type="Pfam" id="PF05050"/>
    </source>
</evidence>
<feature type="domain" description="Methyltransferase FkbM" evidence="1">
    <location>
        <begin position="89"/>
        <end position="262"/>
    </location>
</feature>
<keyword evidence="3" id="KW-1185">Reference proteome</keyword>
<organism evidence="2 3">
    <name type="scientific">Neolewinella lacunae</name>
    <dbReference type="NCBI Taxonomy" id="1517758"/>
    <lineage>
        <taxon>Bacteria</taxon>
        <taxon>Pseudomonadati</taxon>
        <taxon>Bacteroidota</taxon>
        <taxon>Saprospiria</taxon>
        <taxon>Saprospirales</taxon>
        <taxon>Lewinellaceae</taxon>
        <taxon>Neolewinella</taxon>
    </lineage>
</organism>
<dbReference type="NCBIfam" id="TIGR01444">
    <property type="entry name" value="fkbM_fam"/>
    <property type="match status" value="1"/>
</dbReference>
<dbReference type="PANTHER" id="PTHR34203">
    <property type="entry name" value="METHYLTRANSFERASE, FKBM FAMILY PROTEIN"/>
    <property type="match status" value="1"/>
</dbReference>
<dbReference type="InterPro" id="IPR052514">
    <property type="entry name" value="SAM-dependent_MTase"/>
</dbReference>
<dbReference type="AlphaFoldDB" id="A0A923T767"/>
<dbReference type="PANTHER" id="PTHR34203:SF15">
    <property type="entry name" value="SLL1173 PROTEIN"/>
    <property type="match status" value="1"/>
</dbReference>
<gene>
    <name evidence="2" type="ORF">H9S92_08330</name>
</gene>
<dbReference type="Proteomes" id="UP000650081">
    <property type="component" value="Unassembled WGS sequence"/>
</dbReference>
<evidence type="ECO:0000313" key="3">
    <source>
        <dbReference type="Proteomes" id="UP000650081"/>
    </source>
</evidence>
<dbReference type="RefSeq" id="WP_187466251.1">
    <property type="nucleotide sequence ID" value="NZ_JACSIT010000091.1"/>
</dbReference>
<dbReference type="GO" id="GO:0008168">
    <property type="term" value="F:methyltransferase activity"/>
    <property type="evidence" value="ECO:0007669"/>
    <property type="project" value="UniProtKB-KW"/>
</dbReference>
<proteinExistence type="predicted"/>
<protein>
    <submittedName>
        <fullName evidence="2">FkbM family methyltransferase</fullName>
    </submittedName>
</protein>
<sequence>MKSLFALIRVFVARLLVWARLEFWAWKKRWTSEIALSLEQGHRFRFNTYGEIVKILYAHQPLNRYGKGFEYQTVAKFTTLVKPGDVVLDVGANVGMYTLLASKLVGPAGKVYAFEPVHATHGALNENLRLNQAGENVKTFKIALSNANGTAQMSIPTSVGRGSSSDAFNSFQLDTDPSDTGAEVVETIKLDTFVSQHGLKRIDFIKVDIEGAELLFFQGAEEVLQQLRPRYIVFEAFEQYCIRFGYTIADIIVLLKSAGYRVENYAEWQWIGIRENEV</sequence>
<accession>A0A923T767</accession>
<dbReference type="Pfam" id="PF05050">
    <property type="entry name" value="Methyltransf_21"/>
    <property type="match status" value="1"/>
</dbReference>
<keyword evidence="2" id="KW-0489">Methyltransferase</keyword>
<comment type="caution">
    <text evidence="2">The sequence shown here is derived from an EMBL/GenBank/DDBJ whole genome shotgun (WGS) entry which is preliminary data.</text>
</comment>
<dbReference type="InterPro" id="IPR006342">
    <property type="entry name" value="FkbM_mtfrase"/>
</dbReference>
<dbReference type="EMBL" id="JACSIT010000091">
    <property type="protein sequence ID" value="MBC6994165.1"/>
    <property type="molecule type" value="Genomic_DNA"/>
</dbReference>
<dbReference type="Gene3D" id="3.40.50.150">
    <property type="entry name" value="Vaccinia Virus protein VP39"/>
    <property type="match status" value="1"/>
</dbReference>
<reference evidence="2" key="1">
    <citation type="submission" date="2020-08" db="EMBL/GenBank/DDBJ databases">
        <title>Lewinella bacteria from marine environments.</title>
        <authorList>
            <person name="Zhong Y."/>
        </authorList>
    </citation>
    <scope>NUCLEOTIDE SEQUENCE</scope>
    <source>
        <strain evidence="2">KCTC 42187</strain>
    </source>
</reference>
<name>A0A923T767_9BACT</name>
<dbReference type="SUPFAM" id="SSF53335">
    <property type="entry name" value="S-adenosyl-L-methionine-dependent methyltransferases"/>
    <property type="match status" value="1"/>
</dbReference>
<evidence type="ECO:0000313" key="2">
    <source>
        <dbReference type="EMBL" id="MBC6994165.1"/>
    </source>
</evidence>
<keyword evidence="2" id="KW-0808">Transferase</keyword>
<dbReference type="GO" id="GO:0032259">
    <property type="term" value="P:methylation"/>
    <property type="evidence" value="ECO:0007669"/>
    <property type="project" value="UniProtKB-KW"/>
</dbReference>
<dbReference type="InterPro" id="IPR029063">
    <property type="entry name" value="SAM-dependent_MTases_sf"/>
</dbReference>